<feature type="binding site" evidence="11">
    <location>
        <begin position="57"/>
        <end position="63"/>
    </location>
    <ligand>
        <name>substrate</name>
    </ligand>
</feature>
<dbReference type="GO" id="GO:0055086">
    <property type="term" value="P:nucleobase-containing small molecule metabolic process"/>
    <property type="evidence" value="ECO:0007669"/>
    <property type="project" value="UniProtKB-ARBA"/>
</dbReference>
<dbReference type="InParanoid" id="A0A1Y1U8D9"/>
<comment type="caution">
    <text evidence="15">The sequence shown here is derived from an EMBL/GenBank/DDBJ whole genome shotgun (WGS) entry which is preliminary data.</text>
</comment>
<dbReference type="GO" id="GO:0005829">
    <property type="term" value="C:cytosol"/>
    <property type="evidence" value="ECO:0007669"/>
    <property type="project" value="TreeGrafter"/>
</dbReference>
<evidence type="ECO:0000259" key="14">
    <source>
        <dbReference type="PROSITE" id="PS51747"/>
    </source>
</evidence>
<accession>A0A1Y1U8D9</accession>
<dbReference type="STRING" id="4999.A0A1Y1U8D9"/>
<dbReference type="GO" id="GO:0042802">
    <property type="term" value="F:identical protein binding"/>
    <property type="evidence" value="ECO:0007669"/>
    <property type="project" value="UniProtKB-ARBA"/>
</dbReference>
<dbReference type="Pfam" id="PF00383">
    <property type="entry name" value="dCMP_cyt_deam_1"/>
    <property type="match status" value="1"/>
</dbReference>
<dbReference type="InterPro" id="IPR016193">
    <property type="entry name" value="Cytidine_deaminase-like"/>
</dbReference>
<keyword evidence="5 12" id="KW-0479">Metal-binding</keyword>
<name>A0A1Y1U8D9_9TREE</name>
<comment type="catalytic activity">
    <reaction evidence="9 13">
        <text>cytidine + H2O + H(+) = uridine + NH4(+)</text>
        <dbReference type="Rhea" id="RHEA:16069"/>
        <dbReference type="ChEBI" id="CHEBI:15377"/>
        <dbReference type="ChEBI" id="CHEBI:15378"/>
        <dbReference type="ChEBI" id="CHEBI:16704"/>
        <dbReference type="ChEBI" id="CHEBI:17562"/>
        <dbReference type="ChEBI" id="CHEBI:28938"/>
        <dbReference type="EC" id="3.5.4.5"/>
    </reaction>
</comment>
<dbReference type="AlphaFoldDB" id="A0A1Y1U8D9"/>
<evidence type="ECO:0000313" key="15">
    <source>
        <dbReference type="EMBL" id="ORX34299.1"/>
    </source>
</evidence>
<dbReference type="PROSITE" id="PS00903">
    <property type="entry name" value="CYT_DCMP_DEAMINASES_1"/>
    <property type="match status" value="1"/>
</dbReference>
<evidence type="ECO:0000256" key="7">
    <source>
        <dbReference type="ARBA" id="ARBA00022833"/>
    </source>
</evidence>
<evidence type="ECO:0000256" key="4">
    <source>
        <dbReference type="ARBA" id="ARBA00012783"/>
    </source>
</evidence>
<gene>
    <name evidence="15" type="ORF">BD324DRAFT_178268</name>
</gene>
<dbReference type="EMBL" id="NBSH01000015">
    <property type="protein sequence ID" value="ORX34299.1"/>
    <property type="molecule type" value="Genomic_DNA"/>
</dbReference>
<dbReference type="InterPro" id="IPR006262">
    <property type="entry name" value="Cyt_deam_tetra"/>
</dbReference>
<comment type="function">
    <text evidence="2 13">This enzyme scavenges exogenous and endogenous cytidine and 2'-deoxycytidine for UMP synthesis.</text>
</comment>
<dbReference type="GO" id="GO:0072527">
    <property type="term" value="P:pyrimidine-containing compound metabolic process"/>
    <property type="evidence" value="ECO:0007669"/>
    <property type="project" value="UniProtKB-ARBA"/>
</dbReference>
<dbReference type="RefSeq" id="XP_021868577.1">
    <property type="nucleotide sequence ID" value="XM_022012107.1"/>
</dbReference>
<dbReference type="Proteomes" id="UP000193218">
    <property type="component" value="Unassembled WGS sequence"/>
</dbReference>
<evidence type="ECO:0000256" key="10">
    <source>
        <dbReference type="PIRSR" id="PIRSR606262-1"/>
    </source>
</evidence>
<feature type="domain" description="CMP/dCMP-type deaminase" evidence="14">
    <location>
        <begin position="16"/>
        <end position="147"/>
    </location>
</feature>
<evidence type="ECO:0000256" key="11">
    <source>
        <dbReference type="PIRSR" id="PIRSR606262-2"/>
    </source>
</evidence>
<dbReference type="OrthoDB" id="414540at2759"/>
<protein>
    <recommendedName>
        <fullName evidence="4 13">Cytidine deaminase</fullName>
        <ecNumber evidence="4 13">3.5.4.5</ecNumber>
    </recommendedName>
    <alternativeName>
        <fullName evidence="8 13">Cytidine aminohydrolase</fullName>
    </alternativeName>
</protein>
<dbReference type="InterPro" id="IPR050202">
    <property type="entry name" value="Cyt/Deoxycyt_deaminase"/>
</dbReference>
<evidence type="ECO:0000256" key="3">
    <source>
        <dbReference type="ARBA" id="ARBA00006576"/>
    </source>
</evidence>
<comment type="similarity">
    <text evidence="3 13">Belongs to the cytidine and deoxycytidylate deaminase family.</text>
</comment>
<dbReference type="EC" id="3.5.4.5" evidence="4 13"/>
<dbReference type="NCBIfam" id="TIGR01354">
    <property type="entry name" value="cyt_deam_tetra"/>
    <property type="match status" value="1"/>
</dbReference>
<dbReference type="PROSITE" id="PS51747">
    <property type="entry name" value="CYT_DCMP_DEAMINASES_2"/>
    <property type="match status" value="1"/>
</dbReference>
<dbReference type="Gene3D" id="3.40.140.10">
    <property type="entry name" value="Cytidine Deaminase, domain 2"/>
    <property type="match status" value="1"/>
</dbReference>
<dbReference type="GO" id="GO:0008270">
    <property type="term" value="F:zinc ion binding"/>
    <property type="evidence" value="ECO:0007669"/>
    <property type="project" value="UniProtKB-UniRule"/>
</dbReference>
<dbReference type="PANTHER" id="PTHR11644:SF2">
    <property type="entry name" value="CYTIDINE DEAMINASE"/>
    <property type="match status" value="1"/>
</dbReference>
<dbReference type="InterPro" id="IPR002125">
    <property type="entry name" value="CMP_dCMP_dom"/>
</dbReference>
<sequence>MTTTTQGSSRQPLEVIKVHEMILEAFESRDKAYAPYSNFHVGAALLCADGTIVGGCNVENASYGAGICAERTAIPKAISMGHRSFLACAVTSQLAEPSVSPCGICRQVLREFLPLNTPIFMLSSTYLDSHSAKGSAPKALAECLEDYMQGLSLREREAKVNKEYGRLIRVMSLEELLPLSFGPEHLAMPR</sequence>
<dbReference type="PANTHER" id="PTHR11644">
    <property type="entry name" value="CYTIDINE DEAMINASE"/>
    <property type="match status" value="1"/>
</dbReference>
<evidence type="ECO:0000256" key="2">
    <source>
        <dbReference type="ARBA" id="ARBA00003949"/>
    </source>
</evidence>
<feature type="binding site" evidence="12">
    <location>
        <position position="102"/>
    </location>
    <ligand>
        <name>Zn(2+)</name>
        <dbReference type="ChEBI" id="CHEBI:29105"/>
        <note>catalytic</note>
    </ligand>
</feature>
<evidence type="ECO:0000256" key="13">
    <source>
        <dbReference type="RuleBase" id="RU364006"/>
    </source>
</evidence>
<evidence type="ECO:0000256" key="6">
    <source>
        <dbReference type="ARBA" id="ARBA00022801"/>
    </source>
</evidence>
<comment type="catalytic activity">
    <reaction evidence="13">
        <text>2'-deoxycytidine + H2O + H(+) = 2'-deoxyuridine + NH4(+)</text>
        <dbReference type="Rhea" id="RHEA:13433"/>
        <dbReference type="ChEBI" id="CHEBI:15377"/>
        <dbReference type="ChEBI" id="CHEBI:15378"/>
        <dbReference type="ChEBI" id="CHEBI:15698"/>
        <dbReference type="ChEBI" id="CHEBI:16450"/>
        <dbReference type="ChEBI" id="CHEBI:28938"/>
        <dbReference type="EC" id="3.5.4.5"/>
    </reaction>
</comment>
<dbReference type="NCBIfam" id="NF004064">
    <property type="entry name" value="PRK05578.1"/>
    <property type="match status" value="1"/>
</dbReference>
<evidence type="ECO:0000256" key="5">
    <source>
        <dbReference type="ARBA" id="ARBA00022723"/>
    </source>
</evidence>
<dbReference type="GeneID" id="33553915"/>
<evidence type="ECO:0000256" key="9">
    <source>
        <dbReference type="ARBA" id="ARBA00049558"/>
    </source>
</evidence>
<evidence type="ECO:0000256" key="8">
    <source>
        <dbReference type="ARBA" id="ARBA00032005"/>
    </source>
</evidence>
<dbReference type="GO" id="GO:0004126">
    <property type="term" value="F:cytidine deaminase activity"/>
    <property type="evidence" value="ECO:0007669"/>
    <property type="project" value="UniProtKB-UniRule"/>
</dbReference>
<keyword evidence="6 13" id="KW-0378">Hydrolase</keyword>
<dbReference type="FunCoup" id="A0A1Y1U8D9">
    <property type="interactions" value="417"/>
</dbReference>
<feature type="binding site" evidence="12">
    <location>
        <position position="68"/>
    </location>
    <ligand>
        <name>Zn(2+)</name>
        <dbReference type="ChEBI" id="CHEBI:29105"/>
        <note>catalytic</note>
    </ligand>
</feature>
<feature type="binding site" evidence="12">
    <location>
        <position position="105"/>
    </location>
    <ligand>
        <name>Zn(2+)</name>
        <dbReference type="ChEBI" id="CHEBI:29105"/>
        <note>catalytic</note>
    </ligand>
</feature>
<keyword evidence="16" id="KW-1185">Reference proteome</keyword>
<dbReference type="SUPFAM" id="SSF53927">
    <property type="entry name" value="Cytidine deaminase-like"/>
    <property type="match status" value="1"/>
</dbReference>
<feature type="active site" description="Proton donor" evidence="10">
    <location>
        <position position="70"/>
    </location>
</feature>
<reference evidence="15 16" key="1">
    <citation type="submission" date="2017-03" db="EMBL/GenBank/DDBJ databases">
        <title>Widespread Adenine N6-methylation of Active Genes in Fungi.</title>
        <authorList>
            <consortium name="DOE Joint Genome Institute"/>
            <person name="Mondo S.J."/>
            <person name="Dannebaum R.O."/>
            <person name="Kuo R.C."/>
            <person name="Louie K.B."/>
            <person name="Bewick A.J."/>
            <person name="Labutti K."/>
            <person name="Haridas S."/>
            <person name="Kuo A."/>
            <person name="Salamov A."/>
            <person name="Ahrendt S.R."/>
            <person name="Lau R."/>
            <person name="Bowen B.P."/>
            <person name="Lipzen A."/>
            <person name="Sullivan W."/>
            <person name="Andreopoulos W.B."/>
            <person name="Clum A."/>
            <person name="Lindquist E."/>
            <person name="Daum C."/>
            <person name="Northen T.R."/>
            <person name="Ramamoorthy G."/>
            <person name="Schmitz R.J."/>
            <person name="Gryganskyi A."/>
            <person name="Culley D."/>
            <person name="Magnuson J."/>
            <person name="James T.Y."/>
            <person name="O'Malley M.A."/>
            <person name="Stajich J.E."/>
            <person name="Spatafora J.W."/>
            <person name="Visel A."/>
            <person name="Grigoriev I.V."/>
        </authorList>
    </citation>
    <scope>NUCLEOTIDE SEQUENCE [LARGE SCALE GENOMIC DNA]</scope>
    <source>
        <strain evidence="15 16">NRRL Y-17943</strain>
    </source>
</reference>
<evidence type="ECO:0000256" key="1">
    <source>
        <dbReference type="ARBA" id="ARBA00001947"/>
    </source>
</evidence>
<evidence type="ECO:0000256" key="12">
    <source>
        <dbReference type="PIRSR" id="PIRSR606262-3"/>
    </source>
</evidence>
<organism evidence="15 16">
    <name type="scientific">Kockovaella imperatae</name>
    <dbReference type="NCBI Taxonomy" id="4999"/>
    <lineage>
        <taxon>Eukaryota</taxon>
        <taxon>Fungi</taxon>
        <taxon>Dikarya</taxon>
        <taxon>Basidiomycota</taxon>
        <taxon>Agaricomycotina</taxon>
        <taxon>Tremellomycetes</taxon>
        <taxon>Tremellales</taxon>
        <taxon>Cuniculitremaceae</taxon>
        <taxon>Kockovaella</taxon>
    </lineage>
</organism>
<comment type="cofactor">
    <cofactor evidence="1 12 13">
        <name>Zn(2+)</name>
        <dbReference type="ChEBI" id="CHEBI:29105"/>
    </cofactor>
</comment>
<proteinExistence type="inferred from homology"/>
<dbReference type="CDD" id="cd01283">
    <property type="entry name" value="cytidine_deaminase"/>
    <property type="match status" value="1"/>
</dbReference>
<keyword evidence="7 12" id="KW-0862">Zinc</keyword>
<dbReference type="InterPro" id="IPR016192">
    <property type="entry name" value="APOBEC/CMP_deaminase_Zn-bd"/>
</dbReference>
<evidence type="ECO:0000313" key="16">
    <source>
        <dbReference type="Proteomes" id="UP000193218"/>
    </source>
</evidence>